<evidence type="ECO:0000313" key="4">
    <source>
        <dbReference type="EMBL" id="KIQ31170.1"/>
    </source>
</evidence>
<dbReference type="UniPathway" id="UPA00539"/>
<accession>A0A0D0MPB4</accession>
<dbReference type="NCBIfam" id="NF002535">
    <property type="entry name" value="PRK02079.1"/>
    <property type="match status" value="1"/>
</dbReference>
<organism evidence="4 5">
    <name type="scientific">Variovorax paradoxus</name>
    <dbReference type="NCBI Taxonomy" id="34073"/>
    <lineage>
        <taxon>Bacteria</taxon>
        <taxon>Pseudomonadati</taxon>
        <taxon>Pseudomonadota</taxon>
        <taxon>Betaproteobacteria</taxon>
        <taxon>Burkholderiales</taxon>
        <taxon>Comamonadaceae</taxon>
        <taxon>Variovorax</taxon>
    </lineage>
</organism>
<keyword evidence="3" id="KW-0884">PQQ biosynthesis</keyword>
<dbReference type="OrthoDB" id="7356791at2"/>
<gene>
    <name evidence="4" type="ORF">RT97_16605</name>
</gene>
<dbReference type="InterPro" id="IPR041881">
    <property type="entry name" value="PqqD_sf"/>
</dbReference>
<dbReference type="Gene3D" id="1.10.10.1150">
    <property type="entry name" value="Coenzyme PQQ synthesis protein D (PqqD)"/>
    <property type="match status" value="1"/>
</dbReference>
<comment type="subunit">
    <text evidence="2">Monomer. Interacts with PqqE.</text>
</comment>
<comment type="pathway">
    <text evidence="1">Cofactor biosynthesis; pyrroloquinoline quinone biosynthesis.</text>
</comment>
<evidence type="ECO:0000256" key="2">
    <source>
        <dbReference type="ARBA" id="ARBA00011741"/>
    </source>
</evidence>
<evidence type="ECO:0000313" key="5">
    <source>
        <dbReference type="Proteomes" id="UP000032067"/>
    </source>
</evidence>
<dbReference type="InterPro" id="IPR022479">
    <property type="entry name" value="PqqD_bac"/>
</dbReference>
<dbReference type="Pfam" id="PF05402">
    <property type="entry name" value="PqqD"/>
    <property type="match status" value="1"/>
</dbReference>
<sequence length="91" mass="10227">MTPTQWTDSAQPSIGTMYRLQWEDAQQCHVLLFPEGMIKLNGPAAEILKRCDGKTSVAALVADLETTFGEADLRADVIEFLEQAHGRHWIR</sequence>
<dbReference type="EMBL" id="JXQQ01000036">
    <property type="protein sequence ID" value="KIQ31170.1"/>
    <property type="molecule type" value="Genomic_DNA"/>
</dbReference>
<dbReference type="NCBIfam" id="TIGR03859">
    <property type="entry name" value="PQQ_PqqD"/>
    <property type="match status" value="1"/>
</dbReference>
<dbReference type="GO" id="GO:0018189">
    <property type="term" value="P:pyrroloquinoline quinone biosynthetic process"/>
    <property type="evidence" value="ECO:0007669"/>
    <property type="project" value="UniProtKB-UniPathway"/>
</dbReference>
<dbReference type="RefSeq" id="WP_042579900.1">
    <property type="nucleotide sequence ID" value="NZ_JXQQ01000036.1"/>
</dbReference>
<dbReference type="AlphaFoldDB" id="A0A0D0MPB4"/>
<dbReference type="Proteomes" id="UP000032067">
    <property type="component" value="Unassembled WGS sequence"/>
</dbReference>
<proteinExistence type="predicted"/>
<dbReference type="GO" id="GO:0048038">
    <property type="term" value="F:quinone binding"/>
    <property type="evidence" value="ECO:0007669"/>
    <property type="project" value="InterPro"/>
</dbReference>
<name>A0A0D0MPB4_VARPD</name>
<reference evidence="4 5" key="1">
    <citation type="submission" date="2014-12" db="EMBL/GenBank/DDBJ databases">
        <title>16Stimator: statistical estimation of ribosomal gene copy numbers from draft genome assemblies.</title>
        <authorList>
            <person name="Perisin M.A."/>
            <person name="Vetter M."/>
            <person name="Gilbert J.A."/>
            <person name="Bergelson J."/>
        </authorList>
    </citation>
    <scope>NUCLEOTIDE SEQUENCE [LARGE SCALE GENOMIC DNA]</scope>
    <source>
        <strain evidence="4 5">MEDvA23</strain>
    </source>
</reference>
<protein>
    <submittedName>
        <fullName evidence="4">Pyrroloquinoline quinone biosynthesis protein PqqD</fullName>
    </submittedName>
</protein>
<comment type="caution">
    <text evidence="4">The sequence shown here is derived from an EMBL/GenBank/DDBJ whole genome shotgun (WGS) entry which is preliminary data.</text>
</comment>
<dbReference type="InterPro" id="IPR008792">
    <property type="entry name" value="PQQD"/>
</dbReference>
<evidence type="ECO:0000256" key="1">
    <source>
        <dbReference type="ARBA" id="ARBA00004886"/>
    </source>
</evidence>
<evidence type="ECO:0000256" key="3">
    <source>
        <dbReference type="ARBA" id="ARBA00022905"/>
    </source>
</evidence>